<name>A0A382JSV2_9ZZZZ</name>
<accession>A0A382JSV2</accession>
<sequence length="407" mass="43210">MAAKAVAAPEVPEREVHVADFFDPASSTCGIADAIAALPKSGGRVRLAAGTYTLRRSLYLPSRVSLVGDGPASVLAILPLKTSLLANGVRKGQRVMELKARPRFRVGDGIGVRDNERGGWGGTHGIVQKIEGKRVRLDVPFNRQLTVAQKATAVTLFPAILAEDETDIEIRDLTLNGPLGYAGRWWDFTYSGMHIVGCRRVRILNCTVAGWPSDGIGVQRGSDVQVAHCQSHGCRGHGFHPGTGLARSVWSHNIGEGNGVDGFFFCARVHHSVCSDSVFAGNGRHGIGGVADAGDHHNIVSSNICSYNAMCGIDAHRGEEQVITGNLLLGNSRSEPGRYPGVRMHDLSCSLVQGNRCADDQETSTQTLGIVESGDSDQNLISGNLCVGMEGAVIVTGRNSRAMGNLV</sequence>
<proteinExistence type="predicted"/>
<gene>
    <name evidence="2" type="ORF">METZ01_LOCUS267693</name>
</gene>
<dbReference type="AlphaFoldDB" id="A0A382JSV2"/>
<evidence type="ECO:0000259" key="1">
    <source>
        <dbReference type="Pfam" id="PF13229"/>
    </source>
</evidence>
<dbReference type="Pfam" id="PF13229">
    <property type="entry name" value="Beta_helix"/>
    <property type="match status" value="1"/>
</dbReference>
<feature type="domain" description="Right handed beta helix" evidence="1">
    <location>
        <begin position="164"/>
        <end position="287"/>
    </location>
</feature>
<reference evidence="2" key="1">
    <citation type="submission" date="2018-05" db="EMBL/GenBank/DDBJ databases">
        <authorList>
            <person name="Lanie J.A."/>
            <person name="Ng W.-L."/>
            <person name="Kazmierczak K.M."/>
            <person name="Andrzejewski T.M."/>
            <person name="Davidsen T.M."/>
            <person name="Wayne K.J."/>
            <person name="Tettelin H."/>
            <person name="Glass J.I."/>
            <person name="Rusch D."/>
            <person name="Podicherti R."/>
            <person name="Tsui H.-C.T."/>
            <person name="Winkler M.E."/>
        </authorList>
    </citation>
    <scope>NUCLEOTIDE SEQUENCE</scope>
</reference>
<dbReference type="InterPro" id="IPR012334">
    <property type="entry name" value="Pectin_lyas_fold"/>
</dbReference>
<dbReference type="Gene3D" id="2.160.20.10">
    <property type="entry name" value="Single-stranded right-handed beta-helix, Pectin lyase-like"/>
    <property type="match status" value="1"/>
</dbReference>
<dbReference type="EMBL" id="UINC01076049">
    <property type="protein sequence ID" value="SVC14839.1"/>
    <property type="molecule type" value="Genomic_DNA"/>
</dbReference>
<dbReference type="InterPro" id="IPR011050">
    <property type="entry name" value="Pectin_lyase_fold/virulence"/>
</dbReference>
<protein>
    <recommendedName>
        <fullName evidence="1">Right handed beta helix domain-containing protein</fullName>
    </recommendedName>
</protein>
<organism evidence="2">
    <name type="scientific">marine metagenome</name>
    <dbReference type="NCBI Taxonomy" id="408172"/>
    <lineage>
        <taxon>unclassified sequences</taxon>
        <taxon>metagenomes</taxon>
        <taxon>ecological metagenomes</taxon>
    </lineage>
</organism>
<evidence type="ECO:0000313" key="2">
    <source>
        <dbReference type="EMBL" id="SVC14839.1"/>
    </source>
</evidence>
<dbReference type="SMART" id="SM00710">
    <property type="entry name" value="PbH1"/>
    <property type="match status" value="3"/>
</dbReference>
<dbReference type="SUPFAM" id="SSF51126">
    <property type="entry name" value="Pectin lyase-like"/>
    <property type="match status" value="1"/>
</dbReference>
<dbReference type="InterPro" id="IPR006626">
    <property type="entry name" value="PbH1"/>
</dbReference>
<dbReference type="InterPro" id="IPR039448">
    <property type="entry name" value="Beta_helix"/>
</dbReference>